<evidence type="ECO:0000313" key="2">
    <source>
        <dbReference type="EnsemblPlants" id="EMT14179"/>
    </source>
</evidence>
<proteinExistence type="predicted"/>
<accession>N1R2U8</accession>
<dbReference type="AlphaFoldDB" id="N1R2U8"/>
<feature type="region of interest" description="Disordered" evidence="1">
    <location>
        <begin position="15"/>
        <end position="49"/>
    </location>
</feature>
<sequence length="100" mass="10450">MEKEAGARYRGMMMLAGGKQGARGTTAAGTTKRSSSSRGAPGRGVCGSTGTGQFWEVLVVAGSGEAQRSRRGRGAEVWCRRTGGAIEASEVAPWWQCLRG</sequence>
<evidence type="ECO:0000256" key="1">
    <source>
        <dbReference type="SAM" id="MobiDB-lite"/>
    </source>
</evidence>
<protein>
    <submittedName>
        <fullName evidence="2">Uncharacterized protein</fullName>
    </submittedName>
</protein>
<organism evidence="2">
    <name type="scientific">Aegilops tauschii</name>
    <name type="common">Tausch's goatgrass</name>
    <name type="synonym">Aegilops squarrosa</name>
    <dbReference type="NCBI Taxonomy" id="37682"/>
    <lineage>
        <taxon>Eukaryota</taxon>
        <taxon>Viridiplantae</taxon>
        <taxon>Streptophyta</taxon>
        <taxon>Embryophyta</taxon>
        <taxon>Tracheophyta</taxon>
        <taxon>Spermatophyta</taxon>
        <taxon>Magnoliopsida</taxon>
        <taxon>Liliopsida</taxon>
        <taxon>Poales</taxon>
        <taxon>Poaceae</taxon>
        <taxon>BOP clade</taxon>
        <taxon>Pooideae</taxon>
        <taxon>Triticodae</taxon>
        <taxon>Triticeae</taxon>
        <taxon>Triticinae</taxon>
        <taxon>Aegilops</taxon>
    </lineage>
</organism>
<name>N1R2U8_AEGTA</name>
<feature type="compositionally biased region" description="Low complexity" evidence="1">
    <location>
        <begin position="22"/>
        <end position="40"/>
    </location>
</feature>
<reference evidence="2" key="1">
    <citation type="submission" date="2015-06" db="UniProtKB">
        <authorList>
            <consortium name="EnsemblPlants"/>
        </authorList>
    </citation>
    <scope>IDENTIFICATION</scope>
</reference>
<dbReference type="EnsemblPlants" id="EMT14179">
    <property type="protein sequence ID" value="EMT14179"/>
    <property type="gene ID" value="F775_09706"/>
</dbReference>